<evidence type="ECO:0000313" key="5">
    <source>
        <dbReference type="Proteomes" id="UP001190465"/>
    </source>
</evidence>
<dbReference type="Pfam" id="PF13378">
    <property type="entry name" value="MR_MLE_C"/>
    <property type="match status" value="1"/>
</dbReference>
<dbReference type="PANTHER" id="PTHR48073">
    <property type="entry name" value="O-SUCCINYLBENZOATE SYNTHASE-RELATED"/>
    <property type="match status" value="1"/>
</dbReference>
<keyword evidence="5" id="KW-1185">Reference proteome</keyword>
<proteinExistence type="predicted"/>
<keyword evidence="2" id="KW-0479">Metal-binding</keyword>
<name>A0ABM9LRJ0_9MYCO</name>
<feature type="domain" description="Mandelate racemase/muconate lactonizing enzyme C-terminal" evidence="3">
    <location>
        <begin position="79"/>
        <end position="179"/>
    </location>
</feature>
<dbReference type="Pfam" id="PF18374">
    <property type="entry name" value="Enolase_like_N"/>
    <property type="match status" value="1"/>
</dbReference>
<sequence length="322" mass="33147">MQTLIDLDRARVFAIPLHDDAGVREGMLIEGPQGWGEFSPSASATPAELTRWLTAATEPGTVGWPDAVRGRVPVAATVPAVDAERARRIVTVGGCRTAEVAVVGDGPSRDGDLARVAAVRAALGPAGALRCHVAATWDVATAAAVITELAEAAGGLEFVVQPCASLAELVELRRRVDVPIGIDVAKYYGPGRLADSLVDAADVAVLDCGPLGGVRRALRVAESVGLPCAVTSTAASTIGLGSAVALAAALPDSVYACGLGERMLLAGDLVGGSRSLTAVDGYLPAAPMPPGPAPDLLDRYAVTDPQRLRWWRDRLQTAQLLG</sequence>
<evidence type="ECO:0000256" key="1">
    <source>
        <dbReference type="ARBA" id="ARBA00022428"/>
    </source>
</evidence>
<dbReference type="Gene3D" id="3.20.20.120">
    <property type="entry name" value="Enolase-like C-terminal domain"/>
    <property type="match status" value="1"/>
</dbReference>
<evidence type="ECO:0000313" key="4">
    <source>
        <dbReference type="EMBL" id="CAJ1503420.1"/>
    </source>
</evidence>
<evidence type="ECO:0000256" key="2">
    <source>
        <dbReference type="ARBA" id="ARBA00022723"/>
    </source>
</evidence>
<dbReference type="InterPro" id="IPR029065">
    <property type="entry name" value="Enolase_C-like"/>
</dbReference>
<keyword evidence="1" id="KW-0474">Menaquinone biosynthesis</keyword>
<dbReference type="Gene3D" id="3.30.390.10">
    <property type="entry name" value="Enolase-like, N-terminal domain"/>
    <property type="match status" value="1"/>
</dbReference>
<evidence type="ECO:0000259" key="3">
    <source>
        <dbReference type="SMART" id="SM00922"/>
    </source>
</evidence>
<organism evidence="4 5">
    <name type="scientific">[Mycobacterium] burgundiense</name>
    <dbReference type="NCBI Taxonomy" id="3064286"/>
    <lineage>
        <taxon>Bacteria</taxon>
        <taxon>Bacillati</taxon>
        <taxon>Actinomycetota</taxon>
        <taxon>Actinomycetes</taxon>
        <taxon>Mycobacteriales</taxon>
        <taxon>Mycobacteriaceae</taxon>
        <taxon>Mycolicibacterium</taxon>
    </lineage>
</organism>
<dbReference type="RefSeq" id="WP_308482564.1">
    <property type="nucleotide sequence ID" value="NZ_OY726397.1"/>
</dbReference>
<dbReference type="EMBL" id="OY726397">
    <property type="protein sequence ID" value="CAJ1503420.1"/>
    <property type="molecule type" value="Genomic_DNA"/>
</dbReference>
<dbReference type="PANTHER" id="PTHR48073:SF2">
    <property type="entry name" value="O-SUCCINYLBENZOATE SYNTHASE"/>
    <property type="match status" value="1"/>
</dbReference>
<accession>A0ABM9LRJ0</accession>
<gene>
    <name evidence="4" type="ORF">MU0053_002431</name>
</gene>
<dbReference type="SMART" id="SM00922">
    <property type="entry name" value="MR_MLE"/>
    <property type="match status" value="1"/>
</dbReference>
<dbReference type="Proteomes" id="UP001190465">
    <property type="component" value="Chromosome"/>
</dbReference>
<dbReference type="InterPro" id="IPR013342">
    <property type="entry name" value="Mandelate_racemase_C"/>
</dbReference>
<reference evidence="4 5" key="1">
    <citation type="submission" date="2023-08" db="EMBL/GenBank/DDBJ databases">
        <authorList>
            <person name="Folkvardsen B D."/>
            <person name="Norman A."/>
        </authorList>
    </citation>
    <scope>NUCLEOTIDE SEQUENCE [LARGE SCALE GENOMIC DNA]</scope>
    <source>
        <strain evidence="4 5">Mu0053</strain>
    </source>
</reference>
<dbReference type="InterPro" id="IPR029017">
    <property type="entry name" value="Enolase-like_N"/>
</dbReference>
<dbReference type="InterPro" id="IPR036849">
    <property type="entry name" value="Enolase-like_C_sf"/>
</dbReference>
<protein>
    <submittedName>
        <fullName evidence="4">Enolase C-terminal domain-like protein</fullName>
    </submittedName>
</protein>
<dbReference type="SUPFAM" id="SSF51604">
    <property type="entry name" value="Enolase C-terminal domain-like"/>
    <property type="match status" value="1"/>
</dbReference>